<accession>A0ACC1JYD6</accession>
<organism evidence="1 2">
    <name type="scientific">Coemansia nantahalensis</name>
    <dbReference type="NCBI Taxonomy" id="2789366"/>
    <lineage>
        <taxon>Eukaryota</taxon>
        <taxon>Fungi</taxon>
        <taxon>Fungi incertae sedis</taxon>
        <taxon>Zoopagomycota</taxon>
        <taxon>Kickxellomycotina</taxon>
        <taxon>Kickxellomycetes</taxon>
        <taxon>Kickxellales</taxon>
        <taxon>Kickxellaceae</taxon>
        <taxon>Coemansia</taxon>
    </lineage>
</organism>
<protein>
    <submittedName>
        <fullName evidence="1">Uncharacterized protein</fullName>
    </submittedName>
</protein>
<dbReference type="Proteomes" id="UP001140234">
    <property type="component" value="Unassembled WGS sequence"/>
</dbReference>
<keyword evidence="2" id="KW-1185">Reference proteome</keyword>
<dbReference type="EMBL" id="JANBUJ010000872">
    <property type="protein sequence ID" value="KAJ2769745.1"/>
    <property type="molecule type" value="Genomic_DNA"/>
</dbReference>
<reference evidence="1" key="1">
    <citation type="submission" date="2022-07" db="EMBL/GenBank/DDBJ databases">
        <title>Phylogenomic reconstructions and comparative analyses of Kickxellomycotina fungi.</title>
        <authorList>
            <person name="Reynolds N.K."/>
            <person name="Stajich J.E."/>
            <person name="Barry K."/>
            <person name="Grigoriev I.V."/>
            <person name="Crous P."/>
            <person name="Smith M.E."/>
        </authorList>
    </citation>
    <scope>NUCLEOTIDE SEQUENCE</scope>
    <source>
        <strain evidence="1">CBS 109366</strain>
    </source>
</reference>
<sequence>MSSTQNPGAGAPEQARKRQSRRDEIIRKKAEADLNKKMSQARQKGAEAAAGGAAAAAAGRKRGPNVATGTVAALRPAPALTVRDGISITEAAQLMAAKRADSVLVVDEDERLAGIFTAKDVAFRVVAEGLDARTTHVRDIATREPLCVTSDMPATDALNTMVGRGFRHLPVCNEEGDVVGLLDIIRCMYEALEKMERAHQSSKALYAAIEGVEKEWSVHSAQMMTFVTTLRERMSFPDMTTVLDGSDPVIVGPKTPVMDIARQMRAARVTASLIVDDETGSISGIFTSKDIVLRVIAAGLDPRTCSVVRVMTPHPDTVLPSTSLIDALKRMYERHYLNLPVVDEAGEVLGLVDVLRLCYATLEQMKTIQGSGIEDAAAVGGPMWSRFFSGNLPAELGGPGSAVSDHAHHSQADGLSQAPQSFIDGMTRLASEVYPNESASMIEDIHSAVNSRVGEQEAPGYGYPDPALAAQYAEYNAQLLQQQQQQYIQQQQQQQQQQQPVMPMPYHFGPAQATYSNIGSQTVFSQHGMAPSATGSGSMHQSQARLGSVPEGHFTFKFKAPSGKTHRFTAPVGDVEMVRMACVKKLLSEGVRDAQSVVDEAGLAYVDDDGDLVHITGASDLADAVDQATRDGKDRVALQIHPHEPAPVEAKPAVAQKTVAVGPVDIPERLLAPAAIGGGFATALFCVWLAVKLAKN</sequence>
<name>A0ACC1JYD6_9FUNG</name>
<gene>
    <name evidence="1" type="ORF">IWQ57_002972</name>
</gene>
<evidence type="ECO:0000313" key="1">
    <source>
        <dbReference type="EMBL" id="KAJ2769745.1"/>
    </source>
</evidence>
<evidence type="ECO:0000313" key="2">
    <source>
        <dbReference type="Proteomes" id="UP001140234"/>
    </source>
</evidence>
<comment type="caution">
    <text evidence="1">The sequence shown here is derived from an EMBL/GenBank/DDBJ whole genome shotgun (WGS) entry which is preliminary data.</text>
</comment>
<proteinExistence type="predicted"/>